<evidence type="ECO:0000256" key="1">
    <source>
        <dbReference type="SAM" id="MobiDB-lite"/>
    </source>
</evidence>
<proteinExistence type="predicted"/>
<evidence type="ECO:0000313" key="2">
    <source>
        <dbReference type="EMBL" id="CAJ1055653.1"/>
    </source>
</evidence>
<evidence type="ECO:0000313" key="3">
    <source>
        <dbReference type="Proteomes" id="UP001178508"/>
    </source>
</evidence>
<gene>
    <name evidence="2" type="ORF">XNOV1_A035631</name>
</gene>
<accession>A0AAV1F3N0</accession>
<dbReference type="AlphaFoldDB" id="A0AAV1F3N0"/>
<sequence length="127" mass="13427">MGKGGRNVRSHLPTASRDTQTTGPSRAEPCRSCPGRAEPDSLRLIGRDLFSLFAVAPASYDTLWKGGKCASVLKRRGEERRGAPLTVSEVLSDRSADVGSALCVCACVCESVSQPQVCLRACVVDGC</sequence>
<keyword evidence="3" id="KW-1185">Reference proteome</keyword>
<reference evidence="2" key="1">
    <citation type="submission" date="2023-08" db="EMBL/GenBank/DDBJ databases">
        <authorList>
            <person name="Alioto T."/>
            <person name="Alioto T."/>
            <person name="Gomez Garrido J."/>
        </authorList>
    </citation>
    <scope>NUCLEOTIDE SEQUENCE</scope>
</reference>
<dbReference type="EMBL" id="OY660867">
    <property type="protein sequence ID" value="CAJ1055653.1"/>
    <property type="molecule type" value="Genomic_DNA"/>
</dbReference>
<organism evidence="2 3">
    <name type="scientific">Xyrichtys novacula</name>
    <name type="common">Pearly razorfish</name>
    <name type="synonym">Hemipteronotus novacula</name>
    <dbReference type="NCBI Taxonomy" id="13765"/>
    <lineage>
        <taxon>Eukaryota</taxon>
        <taxon>Metazoa</taxon>
        <taxon>Chordata</taxon>
        <taxon>Craniata</taxon>
        <taxon>Vertebrata</taxon>
        <taxon>Euteleostomi</taxon>
        <taxon>Actinopterygii</taxon>
        <taxon>Neopterygii</taxon>
        <taxon>Teleostei</taxon>
        <taxon>Neoteleostei</taxon>
        <taxon>Acanthomorphata</taxon>
        <taxon>Eupercaria</taxon>
        <taxon>Labriformes</taxon>
        <taxon>Labridae</taxon>
        <taxon>Xyrichtys</taxon>
    </lineage>
</organism>
<name>A0AAV1F3N0_XYRNO</name>
<protein>
    <submittedName>
        <fullName evidence="2">Uncharacterized protein</fullName>
    </submittedName>
</protein>
<dbReference type="Proteomes" id="UP001178508">
    <property type="component" value="Chromosome 4"/>
</dbReference>
<feature type="region of interest" description="Disordered" evidence="1">
    <location>
        <begin position="1"/>
        <end position="34"/>
    </location>
</feature>